<organism evidence="1">
    <name type="scientific">Guillardia theta (strain CCMP2712)</name>
    <name type="common">Cryptophyte</name>
    <dbReference type="NCBI Taxonomy" id="905079"/>
    <lineage>
        <taxon>Eukaryota</taxon>
        <taxon>Cryptophyceae</taxon>
        <taxon>Pyrenomonadales</taxon>
        <taxon>Geminigeraceae</taxon>
        <taxon>Guillardia</taxon>
    </lineage>
</organism>
<sequence length="255" mass="28658">MMCQQCRKPLEEEKKTIIRKPGKGCPSIVKVSALPMFLTLSVVTIHQIRTYQKIASEKRLSWNLLDSQAQAIMRRNCAFCGRAAKENSQGINGINRIDHSIPAYTLNNTAPACSDCNQMKHNHSQEDFVAICKHVATANGLGDFGRYPEAFRDNFMPKRLSGYLTKSKTYALSQEDFQAIVAKPCHYCGKETIPGKHYNGLDRVVTQVRVYNKDSCVAACGTCNTMKWRRTSEDFLAQCNRVALYHSCCNSSEIS</sequence>
<name>L1K4L6_GUITC</name>
<evidence type="ECO:0000313" key="1">
    <source>
        <dbReference type="EMBL" id="EKX55273.1"/>
    </source>
</evidence>
<dbReference type="PaxDb" id="55529-EKX55273"/>
<dbReference type="AlphaFoldDB" id="L1K4L6"/>
<gene>
    <name evidence="1" type="ORF">GUITHDRAFT_99054</name>
</gene>
<dbReference type="EMBL" id="JH992965">
    <property type="protein sequence ID" value="EKX55273.1"/>
    <property type="molecule type" value="Genomic_DNA"/>
</dbReference>
<dbReference type="EnsemblProtists" id="EKX55273">
    <property type="protein sequence ID" value="EKX55273"/>
    <property type="gene ID" value="GUITHDRAFT_99054"/>
</dbReference>
<evidence type="ECO:0000313" key="2">
    <source>
        <dbReference type="EnsemblProtists" id="EKX55273"/>
    </source>
</evidence>
<dbReference type="OrthoDB" id="409543at2759"/>
<dbReference type="Gene3D" id="3.30.40.220">
    <property type="match status" value="2"/>
</dbReference>
<accession>L1K4L6</accession>
<dbReference type="KEGG" id="gtt:GUITHDRAFT_99054"/>
<dbReference type="eggNOG" id="ENOG502SGK0">
    <property type="taxonomic scope" value="Eukaryota"/>
</dbReference>
<reference evidence="3" key="2">
    <citation type="submission" date="2012-11" db="EMBL/GenBank/DDBJ databases">
        <authorList>
            <person name="Kuo A."/>
            <person name="Curtis B.A."/>
            <person name="Tanifuji G."/>
            <person name="Burki F."/>
            <person name="Gruber A."/>
            <person name="Irimia M."/>
            <person name="Maruyama S."/>
            <person name="Arias M.C."/>
            <person name="Ball S.G."/>
            <person name="Gile G.H."/>
            <person name="Hirakawa Y."/>
            <person name="Hopkins J.F."/>
            <person name="Rensing S.A."/>
            <person name="Schmutz J."/>
            <person name="Symeonidi A."/>
            <person name="Elias M."/>
            <person name="Eveleigh R.J."/>
            <person name="Herman E.K."/>
            <person name="Klute M.J."/>
            <person name="Nakayama T."/>
            <person name="Obornik M."/>
            <person name="Reyes-Prieto A."/>
            <person name="Armbrust E.V."/>
            <person name="Aves S.J."/>
            <person name="Beiko R.G."/>
            <person name="Coutinho P."/>
            <person name="Dacks J.B."/>
            <person name="Durnford D.G."/>
            <person name="Fast N.M."/>
            <person name="Green B.R."/>
            <person name="Grisdale C."/>
            <person name="Hempe F."/>
            <person name="Henrissat B."/>
            <person name="Hoppner M.P."/>
            <person name="Ishida K.-I."/>
            <person name="Kim E."/>
            <person name="Koreny L."/>
            <person name="Kroth P.G."/>
            <person name="Liu Y."/>
            <person name="Malik S.-B."/>
            <person name="Maier U.G."/>
            <person name="McRose D."/>
            <person name="Mock T."/>
            <person name="Neilson J.A."/>
            <person name="Onodera N.T."/>
            <person name="Poole A.M."/>
            <person name="Pritham E.J."/>
            <person name="Richards T.A."/>
            <person name="Rocap G."/>
            <person name="Roy S.W."/>
            <person name="Sarai C."/>
            <person name="Schaack S."/>
            <person name="Shirato S."/>
            <person name="Slamovits C.H."/>
            <person name="Spencer D.F."/>
            <person name="Suzuki S."/>
            <person name="Worden A.Z."/>
            <person name="Zauner S."/>
            <person name="Barry K."/>
            <person name="Bell C."/>
            <person name="Bharti A.K."/>
            <person name="Crow J.A."/>
            <person name="Grimwood J."/>
            <person name="Kramer R."/>
            <person name="Lindquist E."/>
            <person name="Lucas S."/>
            <person name="Salamov A."/>
            <person name="McFadden G.I."/>
            <person name="Lane C.E."/>
            <person name="Keeling P.J."/>
            <person name="Gray M.W."/>
            <person name="Grigoriev I.V."/>
            <person name="Archibald J.M."/>
        </authorList>
    </citation>
    <scope>NUCLEOTIDE SEQUENCE</scope>
    <source>
        <strain evidence="3">CCMP2712</strain>
    </source>
</reference>
<reference evidence="1 3" key="1">
    <citation type="journal article" date="2012" name="Nature">
        <title>Algal genomes reveal evolutionary mosaicism and the fate of nucleomorphs.</title>
        <authorList>
            <consortium name="DOE Joint Genome Institute"/>
            <person name="Curtis B.A."/>
            <person name="Tanifuji G."/>
            <person name="Burki F."/>
            <person name="Gruber A."/>
            <person name="Irimia M."/>
            <person name="Maruyama S."/>
            <person name="Arias M.C."/>
            <person name="Ball S.G."/>
            <person name="Gile G.H."/>
            <person name="Hirakawa Y."/>
            <person name="Hopkins J.F."/>
            <person name="Kuo A."/>
            <person name="Rensing S.A."/>
            <person name="Schmutz J."/>
            <person name="Symeonidi A."/>
            <person name="Elias M."/>
            <person name="Eveleigh R.J."/>
            <person name="Herman E.K."/>
            <person name="Klute M.J."/>
            <person name="Nakayama T."/>
            <person name="Obornik M."/>
            <person name="Reyes-Prieto A."/>
            <person name="Armbrust E.V."/>
            <person name="Aves S.J."/>
            <person name="Beiko R.G."/>
            <person name="Coutinho P."/>
            <person name="Dacks J.B."/>
            <person name="Durnford D.G."/>
            <person name="Fast N.M."/>
            <person name="Green B.R."/>
            <person name="Grisdale C.J."/>
            <person name="Hempel F."/>
            <person name="Henrissat B."/>
            <person name="Hoppner M.P."/>
            <person name="Ishida K."/>
            <person name="Kim E."/>
            <person name="Koreny L."/>
            <person name="Kroth P.G."/>
            <person name="Liu Y."/>
            <person name="Malik S.B."/>
            <person name="Maier U.G."/>
            <person name="McRose D."/>
            <person name="Mock T."/>
            <person name="Neilson J.A."/>
            <person name="Onodera N.T."/>
            <person name="Poole A.M."/>
            <person name="Pritham E.J."/>
            <person name="Richards T.A."/>
            <person name="Rocap G."/>
            <person name="Roy S.W."/>
            <person name="Sarai C."/>
            <person name="Schaack S."/>
            <person name="Shirato S."/>
            <person name="Slamovits C.H."/>
            <person name="Spencer D.F."/>
            <person name="Suzuki S."/>
            <person name="Worden A.Z."/>
            <person name="Zauner S."/>
            <person name="Barry K."/>
            <person name="Bell C."/>
            <person name="Bharti A.K."/>
            <person name="Crow J.A."/>
            <person name="Grimwood J."/>
            <person name="Kramer R."/>
            <person name="Lindquist E."/>
            <person name="Lucas S."/>
            <person name="Salamov A."/>
            <person name="McFadden G.I."/>
            <person name="Lane C.E."/>
            <person name="Keeling P.J."/>
            <person name="Gray M.W."/>
            <person name="Grigoriev I.V."/>
            <person name="Archibald J.M."/>
        </authorList>
    </citation>
    <scope>NUCLEOTIDE SEQUENCE</scope>
    <source>
        <strain evidence="1 3">CCMP2712</strain>
    </source>
</reference>
<reference evidence="2" key="3">
    <citation type="submission" date="2015-06" db="UniProtKB">
        <authorList>
            <consortium name="EnsemblProtists"/>
        </authorList>
    </citation>
    <scope>IDENTIFICATION</scope>
</reference>
<dbReference type="Proteomes" id="UP000011087">
    <property type="component" value="Unassembled WGS sequence"/>
</dbReference>
<proteinExistence type="predicted"/>
<evidence type="ECO:0000313" key="3">
    <source>
        <dbReference type="Proteomes" id="UP000011087"/>
    </source>
</evidence>
<dbReference type="HOGENOM" id="CLU_1091718_0_0_1"/>
<keyword evidence="3" id="KW-1185">Reference proteome</keyword>
<dbReference type="OMA" id="HCTCNLM"/>
<dbReference type="GeneID" id="17311945"/>
<dbReference type="RefSeq" id="XP_005842253.1">
    <property type="nucleotide sequence ID" value="XM_005842196.1"/>
</dbReference>
<protein>
    <submittedName>
        <fullName evidence="1 2">Uncharacterized protein</fullName>
    </submittedName>
</protein>